<evidence type="ECO:0000259" key="8">
    <source>
        <dbReference type="Pfam" id="PF00149"/>
    </source>
</evidence>
<feature type="domain" description="Calcineurin-like phosphoesterase" evidence="8">
    <location>
        <begin position="1"/>
        <end position="221"/>
    </location>
</feature>
<evidence type="ECO:0000256" key="6">
    <source>
        <dbReference type="ARBA" id="ARBA00022839"/>
    </source>
</evidence>
<dbReference type="GO" id="GO:0006260">
    <property type="term" value="P:DNA replication"/>
    <property type="evidence" value="ECO:0007669"/>
    <property type="project" value="UniProtKB-KW"/>
</dbReference>
<dbReference type="InterPro" id="IPR004593">
    <property type="entry name" value="SbcD"/>
</dbReference>
<evidence type="ECO:0000256" key="2">
    <source>
        <dbReference type="ARBA" id="ARBA00011322"/>
    </source>
</evidence>
<comment type="similarity">
    <text evidence="1 7">Belongs to the SbcD family.</text>
</comment>
<keyword evidence="7" id="KW-0235">DNA replication</keyword>
<dbReference type="GO" id="GO:0006310">
    <property type="term" value="P:DNA recombination"/>
    <property type="evidence" value="ECO:0007669"/>
    <property type="project" value="UniProtKB-KW"/>
</dbReference>
<dbReference type="PANTHER" id="PTHR30337">
    <property type="entry name" value="COMPONENT OF ATP-DEPENDENT DSDNA EXONUCLEASE"/>
    <property type="match status" value="1"/>
</dbReference>
<dbReference type="EMBL" id="FUHW01000032">
    <property type="protein sequence ID" value="SJM64821.1"/>
    <property type="molecule type" value="Genomic_DNA"/>
</dbReference>
<keyword evidence="5 7" id="KW-0378">Hydrolase</keyword>
<name>A0A1R4G9F0_9MICC</name>
<dbReference type="GO" id="GO:0008408">
    <property type="term" value="F:3'-5' exonuclease activity"/>
    <property type="evidence" value="ECO:0007669"/>
    <property type="project" value="InterPro"/>
</dbReference>
<evidence type="ECO:0000259" key="9">
    <source>
        <dbReference type="Pfam" id="PF12320"/>
    </source>
</evidence>
<dbReference type="InterPro" id="IPR029052">
    <property type="entry name" value="Metallo-depent_PP-like"/>
</dbReference>
<keyword evidence="11" id="KW-1185">Reference proteome</keyword>
<evidence type="ECO:0000256" key="3">
    <source>
        <dbReference type="ARBA" id="ARBA00013365"/>
    </source>
</evidence>
<comment type="subunit">
    <text evidence="2 7">Heterodimer of SbcC and SbcD.</text>
</comment>
<evidence type="ECO:0000313" key="10">
    <source>
        <dbReference type="EMBL" id="SJM64821.1"/>
    </source>
</evidence>
<dbReference type="InterPro" id="IPR004843">
    <property type="entry name" value="Calcineurin-like_PHP"/>
</dbReference>
<protein>
    <recommendedName>
        <fullName evidence="3 7">Nuclease SbcCD subunit D</fullName>
    </recommendedName>
</protein>
<dbReference type="NCBIfam" id="TIGR00619">
    <property type="entry name" value="sbcd"/>
    <property type="match status" value="1"/>
</dbReference>
<dbReference type="InterPro" id="IPR041796">
    <property type="entry name" value="Mre11_N"/>
</dbReference>
<dbReference type="Proteomes" id="UP000195913">
    <property type="component" value="Unassembled WGS sequence"/>
</dbReference>
<evidence type="ECO:0000256" key="5">
    <source>
        <dbReference type="ARBA" id="ARBA00022801"/>
    </source>
</evidence>
<proteinExistence type="inferred from homology"/>
<keyword evidence="6 7" id="KW-0269">Exonuclease</keyword>
<dbReference type="Pfam" id="PF12320">
    <property type="entry name" value="SbcD_C"/>
    <property type="match status" value="1"/>
</dbReference>
<dbReference type="CDD" id="cd00840">
    <property type="entry name" value="MPP_Mre11_N"/>
    <property type="match status" value="1"/>
</dbReference>
<evidence type="ECO:0000256" key="7">
    <source>
        <dbReference type="RuleBase" id="RU363069"/>
    </source>
</evidence>
<dbReference type="RefSeq" id="WP_086998433.1">
    <property type="nucleotide sequence ID" value="NZ_FUHW01000032.1"/>
</dbReference>
<dbReference type="InterPro" id="IPR050535">
    <property type="entry name" value="DNA_Repair-Maintenance_Comp"/>
</dbReference>
<dbReference type="PANTHER" id="PTHR30337:SF0">
    <property type="entry name" value="NUCLEASE SBCCD SUBUNIT D"/>
    <property type="match status" value="1"/>
</dbReference>
<keyword evidence="7" id="KW-0233">DNA recombination</keyword>
<dbReference type="Gene3D" id="3.60.21.10">
    <property type="match status" value="1"/>
</dbReference>
<dbReference type="GO" id="GO:0004519">
    <property type="term" value="F:endonuclease activity"/>
    <property type="evidence" value="ECO:0007669"/>
    <property type="project" value="UniProtKB-KW"/>
</dbReference>
<dbReference type="SUPFAM" id="SSF56300">
    <property type="entry name" value="Metallo-dependent phosphatases"/>
    <property type="match status" value="1"/>
</dbReference>
<dbReference type="Pfam" id="PF00149">
    <property type="entry name" value="Metallophos"/>
    <property type="match status" value="1"/>
</dbReference>
<gene>
    <name evidence="7" type="primary">sbcD</name>
    <name evidence="10" type="ORF">FM101_08830</name>
</gene>
<dbReference type="InterPro" id="IPR026843">
    <property type="entry name" value="SbcD_C"/>
</dbReference>
<sequence length="388" mass="42332">MRILHTSDWHLGRSFHGAGLLDAQRGFVDALLTTVKDERVDVVLIAGDVYDRALPSVDAVTVFDDAIVRLRDAGATVVATSGNHDSALRLGFGSRLLERAGLHLRTRLADLDTPALVEGEDFTLAIYGLPYLEPRMVAEQLGVEAPGHQPVVRAAMGRVRADLATRREGTGTPIRSIVMAHVFAATGLSSDSERELSIGGLDIVPIEEFDGLDYAALGHLHGRQRLAETVRYSGSPIAYSFSEANHRKGAWLLEVTAEGITSIDAVDWPAATQLRILRGPLEELLADPGLAGAEEAWCQVTLTDRDRPSQAMERLRTRFPNTLVLNFEPEGRPAEVTRSYRDRLAAAESPLEVCTGFIDHVRQRPPSEAEAELLGRILQQATSGKVER</sequence>
<organism evidence="10 11">
    <name type="scientific">Arthrobacter rhombi</name>
    <dbReference type="NCBI Taxonomy" id="71253"/>
    <lineage>
        <taxon>Bacteria</taxon>
        <taxon>Bacillati</taxon>
        <taxon>Actinomycetota</taxon>
        <taxon>Actinomycetes</taxon>
        <taxon>Micrococcales</taxon>
        <taxon>Micrococcaceae</taxon>
        <taxon>Arthrobacter</taxon>
    </lineage>
</organism>
<keyword evidence="4 7" id="KW-0540">Nuclease</keyword>
<evidence type="ECO:0000313" key="11">
    <source>
        <dbReference type="Proteomes" id="UP000195913"/>
    </source>
</evidence>
<evidence type="ECO:0000256" key="1">
    <source>
        <dbReference type="ARBA" id="ARBA00010555"/>
    </source>
</evidence>
<dbReference type="AlphaFoldDB" id="A0A1R4G9F0"/>
<reference evidence="10 11" key="1">
    <citation type="submission" date="2017-02" db="EMBL/GenBank/DDBJ databases">
        <authorList>
            <person name="Peterson S.W."/>
        </authorList>
    </citation>
    <scope>NUCLEOTIDE SEQUENCE [LARGE SCALE GENOMIC DNA]</scope>
    <source>
        <strain evidence="10 11">B Ar 00.02</strain>
    </source>
</reference>
<comment type="function">
    <text evidence="7">SbcCD cleaves DNA hairpin structures. These structures can inhibit DNA replication and are intermediates in certain DNA recombination reactions. The complex acts as a 3'-&gt;5' double strand exonuclease that can open hairpins. It also has a 5' single-strand endonuclease activity.</text>
</comment>
<feature type="domain" description="Nuclease SbcCD subunit D C-terminal" evidence="9">
    <location>
        <begin position="273"/>
        <end position="357"/>
    </location>
</feature>
<keyword evidence="7" id="KW-0255">Endonuclease</keyword>
<evidence type="ECO:0000256" key="4">
    <source>
        <dbReference type="ARBA" id="ARBA00022722"/>
    </source>
</evidence>
<accession>A0A1R4G9F0</accession>